<evidence type="ECO:0000256" key="1">
    <source>
        <dbReference type="SAM" id="MobiDB-lite"/>
    </source>
</evidence>
<dbReference type="AlphaFoldDB" id="A0A1Z4LT26"/>
<dbReference type="OrthoDB" id="536034at2"/>
<dbReference type="EMBL" id="AP018227">
    <property type="protein sequence ID" value="BAY84311.1"/>
    <property type="molecule type" value="Genomic_DNA"/>
</dbReference>
<name>A0A1Z4LT26_9CYAN</name>
<dbReference type="Proteomes" id="UP000218418">
    <property type="component" value="Chromosome"/>
</dbReference>
<gene>
    <name evidence="3" type="ORF">NIES267_38070</name>
</gene>
<protein>
    <recommendedName>
        <fullName evidence="5">DUF928 domain-containing protein</fullName>
    </recommendedName>
</protein>
<organism evidence="3 4">
    <name type="scientific">Calothrix parasitica NIES-267</name>
    <dbReference type="NCBI Taxonomy" id="1973488"/>
    <lineage>
        <taxon>Bacteria</taxon>
        <taxon>Bacillati</taxon>
        <taxon>Cyanobacteriota</taxon>
        <taxon>Cyanophyceae</taxon>
        <taxon>Nostocales</taxon>
        <taxon>Calotrichaceae</taxon>
        <taxon>Calothrix</taxon>
    </lineage>
</organism>
<sequence length="245" mass="27698">MNKLLKLSYKLLSIGLCSQLLLFVFSKSADSQQNISVITAPIQFEPPPDGEPPDTSGGGSRDPDQSRCSSNEEPIKALIPKGNFGWTLQEIPSIYVYLPKTSAKQVVLAFQDETEEYHETVFLPIKADEKVVSFSLPKDRPSLEIGKNYKWKLAFVCGDVVDVEHPQLEGWVKRIDVNSINTNLNDKTAIEQARWYAQNGYWYDLVKVLKEANEANPNDSSLNSLWINFLASIDIKQNRYNTIKK</sequence>
<evidence type="ECO:0000313" key="3">
    <source>
        <dbReference type="EMBL" id="BAY84311.1"/>
    </source>
</evidence>
<keyword evidence="4" id="KW-1185">Reference proteome</keyword>
<evidence type="ECO:0000313" key="4">
    <source>
        <dbReference type="Proteomes" id="UP000218418"/>
    </source>
</evidence>
<proteinExistence type="predicted"/>
<evidence type="ECO:0008006" key="5">
    <source>
        <dbReference type="Google" id="ProtNLM"/>
    </source>
</evidence>
<feature type="region of interest" description="Disordered" evidence="1">
    <location>
        <begin position="39"/>
        <end position="70"/>
    </location>
</feature>
<dbReference type="Pfam" id="PF06051">
    <property type="entry name" value="DUF928"/>
    <property type="match status" value="1"/>
</dbReference>
<accession>A0A1Z4LT26</accession>
<reference evidence="3 4" key="1">
    <citation type="submission" date="2017-06" db="EMBL/GenBank/DDBJ databases">
        <title>Genome sequencing of cyanobaciteial culture collection at National Institute for Environmental Studies (NIES).</title>
        <authorList>
            <person name="Hirose Y."/>
            <person name="Shimura Y."/>
            <person name="Fujisawa T."/>
            <person name="Nakamura Y."/>
            <person name="Kawachi M."/>
        </authorList>
    </citation>
    <scope>NUCLEOTIDE SEQUENCE [LARGE SCALE GENOMIC DNA]</scope>
    <source>
        <strain evidence="3 4">NIES-267</strain>
    </source>
</reference>
<keyword evidence="2" id="KW-0732">Signal</keyword>
<feature type="signal peptide" evidence="2">
    <location>
        <begin position="1"/>
        <end position="29"/>
    </location>
</feature>
<evidence type="ECO:0000256" key="2">
    <source>
        <dbReference type="SAM" id="SignalP"/>
    </source>
</evidence>
<dbReference type="InterPro" id="IPR010328">
    <property type="entry name" value="DUF928"/>
</dbReference>
<feature type="chain" id="PRO_5012261160" description="DUF928 domain-containing protein" evidence="2">
    <location>
        <begin position="30"/>
        <end position="245"/>
    </location>
</feature>